<dbReference type="EMBL" id="BGZI01000009">
    <property type="protein sequence ID" value="GBO88111.1"/>
    <property type="molecule type" value="Genomic_DNA"/>
</dbReference>
<proteinExistence type="predicted"/>
<reference evidence="3 4" key="1">
    <citation type="journal article" date="2019" name="J. Gen. Appl. Microbiol.">
        <title>Aerobic degradation of cis-dichloroethene by the marine bacterium Marinobacter salsuginis strain 5N-3.</title>
        <authorList>
            <person name="Inoue Y."/>
            <person name="Fukunaga Y."/>
            <person name="Katsumata H."/>
            <person name="Ohji S."/>
            <person name="Hosoyama A."/>
            <person name="Mori K."/>
            <person name="Ando K."/>
        </authorList>
    </citation>
    <scope>NUCLEOTIDE SEQUENCE [LARGE SCALE GENOMIC DNA]</scope>
    <source>
        <strain evidence="3 4">NBRC 109114</strain>
    </source>
</reference>
<dbReference type="AlphaFoldDB" id="A0A5M3PZA7"/>
<feature type="transmembrane region" description="Helical" evidence="1">
    <location>
        <begin position="170"/>
        <end position="193"/>
    </location>
</feature>
<feature type="transmembrane region" description="Helical" evidence="1">
    <location>
        <begin position="205"/>
        <end position="225"/>
    </location>
</feature>
<dbReference type="Pfam" id="PF13795">
    <property type="entry name" value="HupE_UreJ_2"/>
    <property type="match status" value="1"/>
</dbReference>
<name>A0A5M3PZA7_9GAMM</name>
<feature type="transmembrane region" description="Helical" evidence="1">
    <location>
        <begin position="102"/>
        <end position="119"/>
    </location>
</feature>
<feature type="transmembrane region" description="Helical" evidence="1">
    <location>
        <begin position="50"/>
        <end position="72"/>
    </location>
</feature>
<keyword evidence="1" id="KW-0472">Membrane</keyword>
<dbReference type="Proteomes" id="UP000387223">
    <property type="component" value="Unassembled WGS sequence"/>
</dbReference>
<evidence type="ECO:0000256" key="1">
    <source>
        <dbReference type="SAM" id="Phobius"/>
    </source>
</evidence>
<evidence type="ECO:0000256" key="2">
    <source>
        <dbReference type="SAM" id="SignalP"/>
    </source>
</evidence>
<dbReference type="RefSeq" id="WP_136632147.1">
    <property type="nucleotide sequence ID" value="NZ_BGZI01000009.1"/>
</dbReference>
<feature type="chain" id="PRO_5024339521" evidence="2">
    <location>
        <begin position="27"/>
        <end position="231"/>
    </location>
</feature>
<evidence type="ECO:0000313" key="4">
    <source>
        <dbReference type="Proteomes" id="UP000387223"/>
    </source>
</evidence>
<keyword evidence="1" id="KW-0812">Transmembrane</keyword>
<keyword evidence="2" id="KW-0732">Signal</keyword>
<gene>
    <name evidence="3" type="ORF">MSSD14B_17790</name>
</gene>
<keyword evidence="1" id="KW-1133">Transmembrane helix</keyword>
<accession>A0A5M3PZA7</accession>
<sequence>MSNHTCRLEQALLLVLLAFFSAAVLAHGVDDSTRSFLQQNSGVQFVPFLYIGAKHMLTGYDHLLFLVGVIFFLYKSRDVLLYVTMFTLGHSITLLWGVLGNIQVNAHLIDAIIGLSVVYKGFDNLGGFKRLLGYQPNTRLMVLLFGLFHGFGLATKLQEFQLPEEGLLTNLLAFNIGVELGQFAALAFILIAINFWRRLPSYERFATLTNTLLMSAGFMLMGYQLTGFAVL</sequence>
<protein>
    <submittedName>
        <fullName evidence="3">Membrane protein</fullName>
    </submittedName>
</protein>
<organism evidence="3 4">
    <name type="scientific">Marinobacter salsuginis</name>
    <dbReference type="NCBI Taxonomy" id="418719"/>
    <lineage>
        <taxon>Bacteria</taxon>
        <taxon>Pseudomonadati</taxon>
        <taxon>Pseudomonadota</taxon>
        <taxon>Gammaproteobacteria</taxon>
        <taxon>Pseudomonadales</taxon>
        <taxon>Marinobacteraceae</taxon>
        <taxon>Marinobacter</taxon>
    </lineage>
</organism>
<feature type="transmembrane region" description="Helical" evidence="1">
    <location>
        <begin position="79"/>
        <end position="96"/>
    </location>
</feature>
<evidence type="ECO:0000313" key="3">
    <source>
        <dbReference type="EMBL" id="GBO88111.1"/>
    </source>
</evidence>
<dbReference type="InterPro" id="IPR032809">
    <property type="entry name" value="Put_HupE_UreJ"/>
</dbReference>
<feature type="signal peptide" evidence="2">
    <location>
        <begin position="1"/>
        <end position="26"/>
    </location>
</feature>
<comment type="caution">
    <text evidence="3">The sequence shown here is derived from an EMBL/GenBank/DDBJ whole genome shotgun (WGS) entry which is preliminary data.</text>
</comment>
<feature type="transmembrane region" description="Helical" evidence="1">
    <location>
        <begin position="140"/>
        <end position="158"/>
    </location>
</feature>